<dbReference type="InterPro" id="IPR041468">
    <property type="entry name" value="HTH_ParB/Spo0J"/>
</dbReference>
<accession>A0A431VIG8</accession>
<evidence type="ECO:0000256" key="3">
    <source>
        <dbReference type="ARBA" id="ARBA00023125"/>
    </source>
</evidence>
<dbReference type="InterPro" id="IPR050336">
    <property type="entry name" value="Chromosome_partition/occlusion"/>
</dbReference>
<keyword evidence="6" id="KW-1185">Reference proteome</keyword>
<evidence type="ECO:0000313" key="5">
    <source>
        <dbReference type="EMBL" id="RTR20117.1"/>
    </source>
</evidence>
<dbReference type="Pfam" id="PF02195">
    <property type="entry name" value="ParB_N"/>
    <property type="match status" value="1"/>
</dbReference>
<sequence length="285" mass="31032">MPPKKLTRQTATTVLQAKDSGLVAETDRMFGLSGVLPRLIEADLDAIDTNPDQPRSVFDEDALRTLADSIARHGLQQPVLVQDGAEKGRYRLVAGERRLRAFRLLGRATIPAIITKGRPEEIALIENVQRVDLDAIDLARGLSQLIDSHGYSQVEVAAAVGCSEAEVSKRLKVLSLPDDILADYRAHADQVSRSALVELAFIEDVERVRALWQSARTGGLTVSAVRAAKPAGSRAAGEPLQVLGKAINRMDRDLDAIAAAEAALQPEHHERLRRLRDRLDGLLNG</sequence>
<dbReference type="InterPro" id="IPR036086">
    <property type="entry name" value="ParB/Sulfiredoxin_sf"/>
</dbReference>
<name>A0A431VIG8_9PROT</name>
<dbReference type="Proteomes" id="UP000277007">
    <property type="component" value="Unassembled WGS sequence"/>
</dbReference>
<proteinExistence type="inferred from homology"/>
<dbReference type="RefSeq" id="WP_126615177.1">
    <property type="nucleotide sequence ID" value="NZ_JBHUCY010000033.1"/>
</dbReference>
<keyword evidence="2" id="KW-0159">Chromosome partition</keyword>
<dbReference type="Gene3D" id="3.90.1530.30">
    <property type="match status" value="1"/>
</dbReference>
<gene>
    <name evidence="5" type="ORF">EJ903_11245</name>
</gene>
<dbReference type="InterPro" id="IPR003115">
    <property type="entry name" value="ParB_N"/>
</dbReference>
<dbReference type="InterPro" id="IPR004437">
    <property type="entry name" value="ParB/RepB/Spo0J"/>
</dbReference>
<dbReference type="Pfam" id="PF17762">
    <property type="entry name" value="HTH_ParB"/>
    <property type="match status" value="1"/>
</dbReference>
<evidence type="ECO:0000256" key="2">
    <source>
        <dbReference type="ARBA" id="ARBA00022829"/>
    </source>
</evidence>
<dbReference type="AlphaFoldDB" id="A0A431VIG8"/>
<keyword evidence="3" id="KW-0238">DNA-binding</keyword>
<evidence type="ECO:0000259" key="4">
    <source>
        <dbReference type="SMART" id="SM00470"/>
    </source>
</evidence>
<evidence type="ECO:0000313" key="6">
    <source>
        <dbReference type="Proteomes" id="UP000277007"/>
    </source>
</evidence>
<dbReference type="SUPFAM" id="SSF110849">
    <property type="entry name" value="ParB/Sulfiredoxin"/>
    <property type="match status" value="1"/>
</dbReference>
<dbReference type="OrthoDB" id="9802051at2"/>
<dbReference type="GO" id="GO:0003677">
    <property type="term" value="F:DNA binding"/>
    <property type="evidence" value="ECO:0007669"/>
    <property type="project" value="UniProtKB-KW"/>
</dbReference>
<dbReference type="NCBIfam" id="TIGR00180">
    <property type="entry name" value="parB_part"/>
    <property type="match status" value="1"/>
</dbReference>
<dbReference type="FunFam" id="3.90.1530.30:FF:000001">
    <property type="entry name" value="Chromosome partitioning protein ParB"/>
    <property type="match status" value="1"/>
</dbReference>
<dbReference type="EMBL" id="RXMA01000009">
    <property type="protein sequence ID" value="RTR20117.1"/>
    <property type="molecule type" value="Genomic_DNA"/>
</dbReference>
<protein>
    <submittedName>
        <fullName evidence="5">ParB/RepB/Spo0J family partition protein</fullName>
    </submittedName>
</protein>
<dbReference type="SUPFAM" id="SSF109709">
    <property type="entry name" value="KorB DNA-binding domain-like"/>
    <property type="match status" value="1"/>
</dbReference>
<evidence type="ECO:0000256" key="1">
    <source>
        <dbReference type="ARBA" id="ARBA00006295"/>
    </source>
</evidence>
<organism evidence="5 6">
    <name type="scientific">Azospirillum griseum</name>
    <dbReference type="NCBI Taxonomy" id="2496639"/>
    <lineage>
        <taxon>Bacteria</taxon>
        <taxon>Pseudomonadati</taxon>
        <taxon>Pseudomonadota</taxon>
        <taxon>Alphaproteobacteria</taxon>
        <taxon>Rhodospirillales</taxon>
        <taxon>Azospirillaceae</taxon>
        <taxon>Azospirillum</taxon>
    </lineage>
</organism>
<comment type="caution">
    <text evidence="5">The sequence shown here is derived from an EMBL/GenBank/DDBJ whole genome shotgun (WGS) entry which is preliminary data.</text>
</comment>
<dbReference type="PANTHER" id="PTHR33375">
    <property type="entry name" value="CHROMOSOME-PARTITIONING PROTEIN PARB-RELATED"/>
    <property type="match status" value="1"/>
</dbReference>
<dbReference type="GO" id="GO:0007059">
    <property type="term" value="P:chromosome segregation"/>
    <property type="evidence" value="ECO:0007669"/>
    <property type="project" value="UniProtKB-KW"/>
</dbReference>
<comment type="similarity">
    <text evidence="1">Belongs to the ParB family.</text>
</comment>
<dbReference type="SMART" id="SM00470">
    <property type="entry name" value="ParB"/>
    <property type="match status" value="1"/>
</dbReference>
<dbReference type="Gene3D" id="1.10.10.2830">
    <property type="match status" value="1"/>
</dbReference>
<dbReference type="GO" id="GO:0005694">
    <property type="term" value="C:chromosome"/>
    <property type="evidence" value="ECO:0007669"/>
    <property type="project" value="TreeGrafter"/>
</dbReference>
<reference evidence="5 6" key="1">
    <citation type="submission" date="2018-12" db="EMBL/GenBank/DDBJ databases">
        <authorList>
            <person name="Yang Y."/>
        </authorList>
    </citation>
    <scope>NUCLEOTIDE SEQUENCE [LARGE SCALE GENOMIC DNA]</scope>
    <source>
        <strain evidence="5 6">L-25-5w-1</strain>
    </source>
</reference>
<feature type="domain" description="ParB-like N-terminal" evidence="4">
    <location>
        <begin position="40"/>
        <end position="128"/>
    </location>
</feature>
<dbReference type="PANTHER" id="PTHR33375:SF1">
    <property type="entry name" value="CHROMOSOME-PARTITIONING PROTEIN PARB-RELATED"/>
    <property type="match status" value="1"/>
</dbReference>